<feature type="transmembrane region" description="Helical" evidence="8">
    <location>
        <begin position="386"/>
        <end position="413"/>
    </location>
</feature>
<evidence type="ECO:0000256" key="6">
    <source>
        <dbReference type="ARBA" id="ARBA00022989"/>
    </source>
</evidence>
<evidence type="ECO:0000256" key="5">
    <source>
        <dbReference type="ARBA" id="ARBA00022692"/>
    </source>
</evidence>
<evidence type="ECO:0000313" key="10">
    <source>
        <dbReference type="Proteomes" id="UP001596110"/>
    </source>
</evidence>
<feature type="transmembrane region" description="Helical" evidence="8">
    <location>
        <begin position="259"/>
        <end position="279"/>
    </location>
</feature>
<feature type="transmembrane region" description="Helical" evidence="8">
    <location>
        <begin position="48"/>
        <end position="67"/>
    </location>
</feature>
<comment type="subcellular location">
    <subcellularLocation>
        <location evidence="1">Cell membrane</location>
        <topology evidence="1">Multi-pass membrane protein</topology>
    </subcellularLocation>
</comment>
<keyword evidence="4" id="KW-1003">Cell membrane</keyword>
<feature type="transmembrane region" description="Helical" evidence="8">
    <location>
        <begin position="440"/>
        <end position="459"/>
    </location>
</feature>
<keyword evidence="7 8" id="KW-0472">Membrane</keyword>
<feature type="transmembrane region" description="Helical" evidence="8">
    <location>
        <begin position="316"/>
        <end position="333"/>
    </location>
</feature>
<dbReference type="PROSITE" id="PS01303">
    <property type="entry name" value="BCCT"/>
    <property type="match status" value="1"/>
</dbReference>
<dbReference type="EMBL" id="JBHSOJ010000023">
    <property type="protein sequence ID" value="MFC5631719.1"/>
    <property type="molecule type" value="Genomic_DNA"/>
</dbReference>
<feature type="transmembrane region" description="Helical" evidence="8">
    <location>
        <begin position="137"/>
        <end position="160"/>
    </location>
</feature>
<feature type="transmembrane region" description="Helical" evidence="8">
    <location>
        <begin position="87"/>
        <end position="108"/>
    </location>
</feature>
<feature type="transmembrane region" description="Helical" evidence="8">
    <location>
        <begin position="345"/>
        <end position="366"/>
    </location>
</feature>
<dbReference type="Pfam" id="PF02028">
    <property type="entry name" value="BCCT"/>
    <property type="match status" value="1"/>
</dbReference>
<evidence type="ECO:0000313" key="9">
    <source>
        <dbReference type="EMBL" id="MFC5631719.1"/>
    </source>
</evidence>
<keyword evidence="3" id="KW-0813">Transport</keyword>
<evidence type="ECO:0000256" key="1">
    <source>
        <dbReference type="ARBA" id="ARBA00004651"/>
    </source>
</evidence>
<dbReference type="RefSeq" id="WP_156806257.1">
    <property type="nucleotide sequence ID" value="NZ_JBHSOJ010000023.1"/>
</dbReference>
<evidence type="ECO:0000256" key="2">
    <source>
        <dbReference type="ARBA" id="ARBA00005658"/>
    </source>
</evidence>
<dbReference type="InterPro" id="IPR018093">
    <property type="entry name" value="BCCT_CS"/>
</dbReference>
<feature type="transmembrane region" description="Helical" evidence="8">
    <location>
        <begin position="9"/>
        <end position="28"/>
    </location>
</feature>
<comment type="caution">
    <text evidence="9">The sequence shown here is derived from an EMBL/GenBank/DDBJ whole genome shotgun (WGS) entry which is preliminary data.</text>
</comment>
<evidence type="ECO:0000256" key="8">
    <source>
        <dbReference type="SAM" id="Phobius"/>
    </source>
</evidence>
<dbReference type="NCBIfam" id="TIGR00842">
    <property type="entry name" value="bcct"/>
    <property type="match status" value="1"/>
</dbReference>
<name>A0ABW0UHC2_9STRE</name>
<proteinExistence type="inferred from homology"/>
<comment type="similarity">
    <text evidence="2">Belongs to the BCCT transporter (TC 2.A.15) family.</text>
</comment>
<evidence type="ECO:0000256" key="7">
    <source>
        <dbReference type="ARBA" id="ARBA00023136"/>
    </source>
</evidence>
<dbReference type="InterPro" id="IPR000060">
    <property type="entry name" value="BCCT_transptr"/>
</dbReference>
<protein>
    <submittedName>
        <fullName evidence="9">BCCT family transporter</fullName>
    </submittedName>
</protein>
<feature type="transmembrane region" description="Helical" evidence="8">
    <location>
        <begin position="226"/>
        <end position="247"/>
    </location>
</feature>
<organism evidence="9 10">
    <name type="scientific">Streptococcus caledonicus</name>
    <dbReference type="NCBI Taxonomy" id="2614158"/>
    <lineage>
        <taxon>Bacteria</taxon>
        <taxon>Bacillati</taxon>
        <taxon>Bacillota</taxon>
        <taxon>Bacilli</taxon>
        <taxon>Lactobacillales</taxon>
        <taxon>Streptococcaceae</taxon>
        <taxon>Streptococcus</taxon>
    </lineage>
</organism>
<gene>
    <name evidence="9" type="ORF">ACFPQ3_09130</name>
</gene>
<feature type="transmembrane region" description="Helical" evidence="8">
    <location>
        <begin position="465"/>
        <end position="485"/>
    </location>
</feature>
<keyword evidence="5 8" id="KW-0812">Transmembrane</keyword>
<reference evidence="10" key="1">
    <citation type="journal article" date="2019" name="Int. J. Syst. Evol. Microbiol.">
        <title>The Global Catalogue of Microorganisms (GCM) 10K type strain sequencing project: providing services to taxonomists for standard genome sequencing and annotation.</title>
        <authorList>
            <consortium name="The Broad Institute Genomics Platform"/>
            <consortium name="The Broad Institute Genome Sequencing Center for Infectious Disease"/>
            <person name="Wu L."/>
            <person name="Ma J."/>
        </authorList>
    </citation>
    <scope>NUCLEOTIDE SEQUENCE [LARGE SCALE GENOMIC DNA]</scope>
    <source>
        <strain evidence="10">DT43</strain>
    </source>
</reference>
<dbReference type="PANTHER" id="PTHR30047">
    <property type="entry name" value="HIGH-AFFINITY CHOLINE TRANSPORT PROTEIN-RELATED"/>
    <property type="match status" value="1"/>
</dbReference>
<keyword evidence="10" id="KW-1185">Reference proteome</keyword>
<sequence length="516" mass="56473">MFKKISKPTVYGLAIGLSFLLVMLGLIVPQGFQEFTEIIKNSITTNFGWFYLLMVTTILSLCLFFIISPIGQIKLGDPGSEPEHSTISWIAMMFSAGMGIGLVFYGAAEPLSHYAISAPYGDQGTQTALSNAFRYTFFHWGLHAWAVYAIVALALAYFGFRKKEKYLLSVTLKPLFGSKTDGIIGKIVDTITVIATVIGVATTLGFGAAQINGGLSYVFGIPNNALIQIVIIIIATVLFLLSALSGLGKGVKILSNTNLILAVGLLFMAIILGPTVKIFDTMTNSLGNYLQNLPQMSLSTSAFNDMKRLWTNNWTIFYWAWWIAWSPFVGVFIARISKGRSIREFLTVVLVVPTLLSVIWFSAFGTLSTSVQATGADLTKFATEEILFATFNHIPIGMILSIVAIILVLTFFVTSADSATYVLAMLTEDGNLAPSNKRKVVWGVVLAVIAIVLLLSGGLTALQNILIIVALPFSVILLLILIALFKELYHEKNEMGLQLTPERYPTKDEPFKSYED</sequence>
<evidence type="ECO:0000256" key="4">
    <source>
        <dbReference type="ARBA" id="ARBA00022475"/>
    </source>
</evidence>
<evidence type="ECO:0000256" key="3">
    <source>
        <dbReference type="ARBA" id="ARBA00022448"/>
    </source>
</evidence>
<keyword evidence="6 8" id="KW-1133">Transmembrane helix</keyword>
<accession>A0ABW0UHC2</accession>
<dbReference type="PANTHER" id="PTHR30047:SF7">
    <property type="entry name" value="HIGH-AFFINITY CHOLINE TRANSPORT PROTEIN"/>
    <property type="match status" value="1"/>
</dbReference>
<dbReference type="Proteomes" id="UP001596110">
    <property type="component" value="Unassembled WGS sequence"/>
</dbReference>